<sequence length="449" mass="48856">MQRGSPRLTPEGKALPSGSRGPALILMALFFMLFATSSRSGPSDELSTAITSFPGPTLLQQLASFAAMQAVAEEEQLDWGAPAALGREKTYRLRVQPREGTEGDHAGDDAAASSSSSNGRDAGWAHAPPHSRRRPHRRQRRRPKADGDSREEGVASPGIGSAKSCNGVSSSSSAGSNCGSIYTRERLGTSSTASHRVWAQLHMAEVAFSSRNNNLLHVTERFLNYEKMYPVIYRCHLRHLRAANEQALLDSPSTGLHNSRFWSCRSCGKAHNVVRASCERCQRHSGPYTKLIFDQLLPEPDNARSVLRLLHATHPEVTIHRIGMHSDVSGGRRSCVSVYVSADAAPELVAKLNGNVFFDLEEDGDAAATAEGGVRVHYVYSSQRPWLEAFINTRRAQCSKPEELPWGALVVLVDASSAKAKASDVTAVARAVPPRRKKKDCSVLVRNEA</sequence>
<reference evidence="2 3" key="1">
    <citation type="journal article" date="2018" name="BMC Genomics">
        <title>Genomic comparison of Trypanosoma conorhini and Trypanosoma rangeli to Trypanosoma cruzi strains of high and low virulence.</title>
        <authorList>
            <person name="Bradwell K.R."/>
            <person name="Koparde V.N."/>
            <person name="Matveyev A.V."/>
            <person name="Serrano M.G."/>
            <person name="Alves J.M."/>
            <person name="Parikh H."/>
            <person name="Huang B."/>
            <person name="Lee V."/>
            <person name="Espinosa-Alvarez O."/>
            <person name="Ortiz P.A."/>
            <person name="Costa-Martins A.G."/>
            <person name="Teixeira M.M."/>
            <person name="Buck G.A."/>
        </authorList>
    </citation>
    <scope>NUCLEOTIDE SEQUENCE [LARGE SCALE GENOMIC DNA]</scope>
    <source>
        <strain evidence="2 3">025E</strain>
    </source>
</reference>
<evidence type="ECO:0000256" key="1">
    <source>
        <dbReference type="SAM" id="MobiDB-lite"/>
    </source>
</evidence>
<protein>
    <submittedName>
        <fullName evidence="2">Uncharacterized protein</fullName>
    </submittedName>
</protein>
<dbReference type="PANTHER" id="PTHR37561:SF3">
    <property type="entry name" value="F-BOX DOMAIN-CONTAINING PROTEIN"/>
    <property type="match status" value="1"/>
</dbReference>
<evidence type="ECO:0000313" key="3">
    <source>
        <dbReference type="Proteomes" id="UP000284403"/>
    </source>
</evidence>
<dbReference type="GeneID" id="40317889"/>
<dbReference type="AlphaFoldDB" id="A0A422PN16"/>
<proteinExistence type="predicted"/>
<feature type="compositionally biased region" description="Low complexity" evidence="1">
    <location>
        <begin position="160"/>
        <end position="177"/>
    </location>
</feature>
<name>A0A422PN16_9TRYP</name>
<dbReference type="RefSeq" id="XP_029228713.1">
    <property type="nucleotide sequence ID" value="XM_029371190.1"/>
</dbReference>
<accession>A0A422PN16</accession>
<dbReference type="PANTHER" id="PTHR37561">
    <property type="entry name" value="F-BOX DOMAIN-CONTAINING PROTEIN"/>
    <property type="match status" value="1"/>
</dbReference>
<dbReference type="Proteomes" id="UP000284403">
    <property type="component" value="Unassembled WGS sequence"/>
</dbReference>
<comment type="caution">
    <text evidence="2">The sequence shown here is derived from an EMBL/GenBank/DDBJ whole genome shotgun (WGS) entry which is preliminary data.</text>
</comment>
<dbReference type="EMBL" id="MKKU01000214">
    <property type="protein sequence ID" value="RNF19088.1"/>
    <property type="molecule type" value="Genomic_DNA"/>
</dbReference>
<organism evidence="2 3">
    <name type="scientific">Trypanosoma conorhini</name>
    <dbReference type="NCBI Taxonomy" id="83891"/>
    <lineage>
        <taxon>Eukaryota</taxon>
        <taxon>Discoba</taxon>
        <taxon>Euglenozoa</taxon>
        <taxon>Kinetoplastea</taxon>
        <taxon>Metakinetoplastina</taxon>
        <taxon>Trypanosomatida</taxon>
        <taxon>Trypanosomatidae</taxon>
        <taxon>Trypanosoma</taxon>
    </lineage>
</organism>
<feature type="compositionally biased region" description="Basic residues" evidence="1">
    <location>
        <begin position="129"/>
        <end position="143"/>
    </location>
</feature>
<gene>
    <name evidence="2" type="ORF">Tco025E_04278</name>
</gene>
<feature type="compositionally biased region" description="Low complexity" evidence="1">
    <location>
        <begin position="109"/>
        <end position="122"/>
    </location>
</feature>
<evidence type="ECO:0000313" key="2">
    <source>
        <dbReference type="EMBL" id="RNF19088.1"/>
    </source>
</evidence>
<dbReference type="OrthoDB" id="271917at2759"/>
<keyword evidence="3" id="KW-1185">Reference proteome</keyword>
<feature type="compositionally biased region" description="Basic and acidic residues" evidence="1">
    <location>
        <begin position="98"/>
        <end position="108"/>
    </location>
</feature>
<feature type="region of interest" description="Disordered" evidence="1">
    <location>
        <begin position="98"/>
        <end position="177"/>
    </location>
</feature>
<feature type="compositionally biased region" description="Basic and acidic residues" evidence="1">
    <location>
        <begin position="144"/>
        <end position="153"/>
    </location>
</feature>